<evidence type="ECO:0000256" key="1">
    <source>
        <dbReference type="SAM" id="Phobius"/>
    </source>
</evidence>
<gene>
    <name evidence="2" type="ORF">BJ958_002410</name>
</gene>
<dbReference type="EMBL" id="JACCBF010000001">
    <property type="protein sequence ID" value="NYD30864.1"/>
    <property type="molecule type" value="Genomic_DNA"/>
</dbReference>
<accession>A0A852RSG2</accession>
<feature type="transmembrane region" description="Helical" evidence="1">
    <location>
        <begin position="54"/>
        <end position="75"/>
    </location>
</feature>
<keyword evidence="1" id="KW-0472">Membrane</keyword>
<proteinExistence type="predicted"/>
<organism evidence="2 3">
    <name type="scientific">Nocardioides kongjuensis</name>
    <dbReference type="NCBI Taxonomy" id="349522"/>
    <lineage>
        <taxon>Bacteria</taxon>
        <taxon>Bacillati</taxon>
        <taxon>Actinomycetota</taxon>
        <taxon>Actinomycetes</taxon>
        <taxon>Propionibacteriales</taxon>
        <taxon>Nocardioidaceae</taxon>
        <taxon>Nocardioides</taxon>
    </lineage>
</organism>
<evidence type="ECO:0000313" key="3">
    <source>
        <dbReference type="Proteomes" id="UP000582231"/>
    </source>
</evidence>
<evidence type="ECO:0000313" key="2">
    <source>
        <dbReference type="EMBL" id="NYD30864.1"/>
    </source>
</evidence>
<dbReference type="Proteomes" id="UP000582231">
    <property type="component" value="Unassembled WGS sequence"/>
</dbReference>
<sequence length="255" mass="25897">MTDELLTLVRSLDPADPADVVPSASGARARADLARILASEPVVAGPRRRPARRLVAGVAAVATAGAAAVLVPSALGGDAAFASWQPSPRKVVGAARAEAAGACRDRLRDVDPGATLDRTTPAVAEQRGDWTLVLLSGAPGYSALCITDDSRRLFDDMIGSVGTADAPHPGPRGLTATDLGSGTMDAGTLSLVAGLAGSDVVAVAYPSARHGRVEASLGEGRFALWFPGDELAGGGPVRLEVTYADGSRGRVDVEL</sequence>
<reference evidence="2 3" key="1">
    <citation type="submission" date="2020-07" db="EMBL/GenBank/DDBJ databases">
        <title>Sequencing the genomes of 1000 actinobacteria strains.</title>
        <authorList>
            <person name="Klenk H.-P."/>
        </authorList>
    </citation>
    <scope>NUCLEOTIDE SEQUENCE [LARGE SCALE GENOMIC DNA]</scope>
    <source>
        <strain evidence="2 3">DSM 19082</strain>
    </source>
</reference>
<name>A0A852RSG2_9ACTN</name>
<dbReference type="RefSeq" id="WP_179727057.1">
    <property type="nucleotide sequence ID" value="NZ_BAABEF010000001.1"/>
</dbReference>
<comment type="caution">
    <text evidence="2">The sequence shown here is derived from an EMBL/GenBank/DDBJ whole genome shotgun (WGS) entry which is preliminary data.</text>
</comment>
<keyword evidence="1" id="KW-1133">Transmembrane helix</keyword>
<keyword evidence="3" id="KW-1185">Reference proteome</keyword>
<protein>
    <submittedName>
        <fullName evidence="2">Uncharacterized protein</fullName>
    </submittedName>
</protein>
<keyword evidence="1" id="KW-0812">Transmembrane</keyword>
<dbReference type="AlphaFoldDB" id="A0A852RSG2"/>